<evidence type="ECO:0000256" key="3">
    <source>
        <dbReference type="ARBA" id="ARBA00012093"/>
    </source>
</evidence>
<dbReference type="GO" id="GO:0009097">
    <property type="term" value="P:isoleucine biosynthetic process"/>
    <property type="evidence" value="ECO:0007669"/>
    <property type="project" value="TreeGrafter"/>
</dbReference>
<accession>A0A395M289</accession>
<dbReference type="EC" id="4.3.1.17" evidence="3"/>
<gene>
    <name evidence="8" type="ORF">D0433_07960</name>
</gene>
<dbReference type="Pfam" id="PF00291">
    <property type="entry name" value="PALP"/>
    <property type="match status" value="1"/>
</dbReference>
<dbReference type="FunFam" id="3.40.50.1100:FF:000005">
    <property type="entry name" value="Threonine dehydratase catabolic"/>
    <property type="match status" value="1"/>
</dbReference>
<proteinExistence type="inferred from homology"/>
<keyword evidence="4" id="KW-0663">Pyridoxal phosphate</keyword>
<dbReference type="GO" id="GO:0004794">
    <property type="term" value="F:threonine deaminase activity"/>
    <property type="evidence" value="ECO:0007669"/>
    <property type="project" value="TreeGrafter"/>
</dbReference>
<organism evidence="8 9">
    <name type="scientific">Candidatus Thermochlorobacter aerophilus</name>
    <dbReference type="NCBI Taxonomy" id="1868324"/>
    <lineage>
        <taxon>Bacteria</taxon>
        <taxon>Pseudomonadati</taxon>
        <taxon>Chlorobiota</taxon>
        <taxon>Chlorobiia</taxon>
        <taxon>Chlorobiales</taxon>
        <taxon>Candidatus Thermochlorobacteriaceae</taxon>
        <taxon>Candidatus Thermochlorobacter</taxon>
    </lineage>
</organism>
<evidence type="ECO:0000256" key="2">
    <source>
        <dbReference type="ARBA" id="ARBA00010869"/>
    </source>
</evidence>
<comment type="cofactor">
    <cofactor evidence="1">
        <name>pyridoxal 5'-phosphate</name>
        <dbReference type="ChEBI" id="CHEBI:597326"/>
    </cofactor>
</comment>
<dbReference type="PANTHER" id="PTHR48078">
    <property type="entry name" value="THREONINE DEHYDRATASE, MITOCHONDRIAL-RELATED"/>
    <property type="match status" value="1"/>
</dbReference>
<dbReference type="InterPro" id="IPR001926">
    <property type="entry name" value="TrpB-like_PALP"/>
</dbReference>
<dbReference type="Gene3D" id="3.40.50.1100">
    <property type="match status" value="2"/>
</dbReference>
<dbReference type="Proteomes" id="UP000266389">
    <property type="component" value="Unassembled WGS sequence"/>
</dbReference>
<comment type="catalytic activity">
    <reaction evidence="6">
        <text>L-serine = pyruvate + NH4(+)</text>
        <dbReference type="Rhea" id="RHEA:19169"/>
        <dbReference type="ChEBI" id="CHEBI:15361"/>
        <dbReference type="ChEBI" id="CHEBI:28938"/>
        <dbReference type="ChEBI" id="CHEBI:33384"/>
        <dbReference type="EC" id="4.3.1.17"/>
    </reaction>
</comment>
<dbReference type="InterPro" id="IPR050147">
    <property type="entry name" value="Ser/Thr_Dehydratase"/>
</dbReference>
<evidence type="ECO:0000259" key="7">
    <source>
        <dbReference type="Pfam" id="PF00291"/>
    </source>
</evidence>
<dbReference type="CDD" id="cd01562">
    <property type="entry name" value="Thr-dehyd"/>
    <property type="match status" value="1"/>
</dbReference>
<evidence type="ECO:0000313" key="8">
    <source>
        <dbReference type="EMBL" id="RFM24024.1"/>
    </source>
</evidence>
<evidence type="ECO:0000256" key="5">
    <source>
        <dbReference type="ARBA" id="ARBA00023239"/>
    </source>
</evidence>
<evidence type="ECO:0000313" key="9">
    <source>
        <dbReference type="Proteomes" id="UP000266389"/>
    </source>
</evidence>
<dbReference type="GO" id="GO:0003941">
    <property type="term" value="F:L-serine ammonia-lyase activity"/>
    <property type="evidence" value="ECO:0007669"/>
    <property type="project" value="UniProtKB-EC"/>
</dbReference>
<sequence>MLIEKHEIELAAKRISSYLLPTPVIFSRHFSDKLKTNLYLKLETLQPTNSFKVRGATNAILSLSDSQRQKGVISASAGNHGMAVALAALKLQIPATIYLPEKTPKVKLERIARLGAKIVLHGESWDEADALAMEIAKREGKAYIPAFDHVQVMAGQGTIVLELLQQLPHIDAMVVSIGGGGLISGIISAVKHFSPHTKVYGVETEGANRLYLSRAANKIIELPAITSVAESLGARKTGPMQFEIITKHVDDLVVVSDDDAIQSLLELLQEEKLLVEPAASCCIAALLGGKIPVSKSDVVVAIMCGANIALERVVEWYESEKCKVS</sequence>
<feature type="domain" description="Tryptophan synthase beta chain-like PALP" evidence="7">
    <location>
        <begin position="17"/>
        <end position="305"/>
    </location>
</feature>
<reference evidence="8 9" key="1">
    <citation type="journal article" date="2011" name="ISME J.">
        <title>Community ecology of hot spring cyanobacterial mats: predominant populations and their functional potential.</title>
        <authorList>
            <person name="Klatt C.G."/>
            <person name="Wood J.M."/>
            <person name="Rusch D.B."/>
            <person name="Bateson M.M."/>
            <person name="Hamamura N."/>
            <person name="Heidelberg J.F."/>
            <person name="Grossman A.R."/>
            <person name="Bhaya D."/>
            <person name="Cohan F.M."/>
            <person name="Kuhl M."/>
            <person name="Bryant D.A."/>
            <person name="Ward D.M."/>
        </authorList>
    </citation>
    <scope>NUCLEOTIDE SEQUENCE [LARGE SCALE GENOMIC DNA]</scope>
    <source>
        <strain evidence="8">OS</strain>
    </source>
</reference>
<evidence type="ECO:0000256" key="6">
    <source>
        <dbReference type="ARBA" id="ARBA00049406"/>
    </source>
</evidence>
<keyword evidence="5" id="KW-0456">Lyase</keyword>
<dbReference type="GO" id="GO:0006565">
    <property type="term" value="P:L-serine catabolic process"/>
    <property type="evidence" value="ECO:0007669"/>
    <property type="project" value="TreeGrafter"/>
</dbReference>
<dbReference type="GO" id="GO:0006567">
    <property type="term" value="P:L-threonine catabolic process"/>
    <property type="evidence" value="ECO:0007669"/>
    <property type="project" value="TreeGrafter"/>
</dbReference>
<evidence type="ECO:0000256" key="1">
    <source>
        <dbReference type="ARBA" id="ARBA00001933"/>
    </source>
</evidence>
<comment type="caution">
    <text evidence="8">The sequence shown here is derived from an EMBL/GenBank/DDBJ whole genome shotgun (WGS) entry which is preliminary data.</text>
</comment>
<evidence type="ECO:0000256" key="4">
    <source>
        <dbReference type="ARBA" id="ARBA00022898"/>
    </source>
</evidence>
<dbReference type="AlphaFoldDB" id="A0A395M289"/>
<comment type="similarity">
    <text evidence="2">Belongs to the serine/threonine dehydratase family.</text>
</comment>
<dbReference type="SUPFAM" id="SSF53686">
    <property type="entry name" value="Tryptophan synthase beta subunit-like PLP-dependent enzymes"/>
    <property type="match status" value="1"/>
</dbReference>
<dbReference type="PANTHER" id="PTHR48078:SF2">
    <property type="entry name" value="CATABOLIC L-SERINE_THREONINE DEHYDRATASE"/>
    <property type="match status" value="1"/>
</dbReference>
<protein>
    <recommendedName>
        <fullName evidence="3">L-serine ammonia-lyase</fullName>
        <ecNumber evidence="3">4.3.1.17</ecNumber>
    </recommendedName>
</protein>
<dbReference type="EMBL" id="PHFL01000049">
    <property type="protein sequence ID" value="RFM24024.1"/>
    <property type="molecule type" value="Genomic_DNA"/>
</dbReference>
<name>A0A395M289_9BACT</name>
<dbReference type="InterPro" id="IPR036052">
    <property type="entry name" value="TrpB-like_PALP_sf"/>
</dbReference>